<evidence type="ECO:0000259" key="4">
    <source>
        <dbReference type="Pfam" id="PF13407"/>
    </source>
</evidence>
<reference evidence="5" key="1">
    <citation type="submission" date="2022-10" db="EMBL/GenBank/DDBJ databases">
        <authorList>
            <person name="Yu W.X."/>
        </authorList>
    </citation>
    <scope>NUCLEOTIDE SEQUENCE</scope>
    <source>
        <strain evidence="5">D04</strain>
    </source>
</reference>
<organism evidence="5 6">
    <name type="scientific">Plebeiibacterium marinum</name>
    <dbReference type="NCBI Taxonomy" id="2992111"/>
    <lineage>
        <taxon>Bacteria</taxon>
        <taxon>Pseudomonadati</taxon>
        <taxon>Bacteroidota</taxon>
        <taxon>Bacteroidia</taxon>
        <taxon>Marinilabiliales</taxon>
        <taxon>Marinilabiliaceae</taxon>
        <taxon>Plebeiibacterium</taxon>
    </lineage>
</organism>
<evidence type="ECO:0000313" key="5">
    <source>
        <dbReference type="EMBL" id="MCW3806650.1"/>
    </source>
</evidence>
<accession>A0AAE3SLN3</accession>
<keyword evidence="3" id="KW-0732">Signal</keyword>
<dbReference type="InterPro" id="IPR050555">
    <property type="entry name" value="Bact_Solute-Bind_Prot2"/>
</dbReference>
<protein>
    <submittedName>
        <fullName evidence="5">Substrate-binding domain-containing protein</fullName>
    </submittedName>
</protein>
<dbReference type="RefSeq" id="WP_301200279.1">
    <property type="nucleotide sequence ID" value="NZ_JAPDPI010000027.1"/>
</dbReference>
<evidence type="ECO:0000256" key="3">
    <source>
        <dbReference type="ARBA" id="ARBA00022729"/>
    </source>
</evidence>
<dbReference type="InterPro" id="IPR025997">
    <property type="entry name" value="SBP_2_dom"/>
</dbReference>
<dbReference type="PANTHER" id="PTHR30036:SF1">
    <property type="entry name" value="D-XYLOSE-BINDING PERIPLASMIC PROTEIN"/>
    <property type="match status" value="1"/>
</dbReference>
<feature type="domain" description="Periplasmic binding protein" evidence="4">
    <location>
        <begin position="26"/>
        <end position="280"/>
    </location>
</feature>
<comment type="similarity">
    <text evidence="2">Belongs to the bacterial solute-binding protein 2 family.</text>
</comment>
<gene>
    <name evidence="5" type="ORF">OM074_13520</name>
</gene>
<dbReference type="Proteomes" id="UP001207408">
    <property type="component" value="Unassembled WGS sequence"/>
</dbReference>
<comment type="subcellular location">
    <subcellularLocation>
        <location evidence="1">Cell envelope</location>
    </subcellularLocation>
</comment>
<dbReference type="EMBL" id="JAPDPI010000027">
    <property type="protein sequence ID" value="MCW3806650.1"/>
    <property type="molecule type" value="Genomic_DNA"/>
</dbReference>
<sequence>MKEILLFLCSLCIISCSNKDSDVTMGFLIHSLSNARWQADIKYIENYSKDKGIHVIVKNADGNPDLQNEQAKELIEKEVDVLVIVAANQNTAASIVRKANEAEIPIIAYDRLIKNCDLDFLLSFDYVHVGELMVDYTYRVKPNGSAVLLCGDANDANAVFVKEGIVSALKSKGNPYNIVFDTFIEDWSYQNAKYDMQRVFMGIAEPVDVVIACNIPLAYGARDAIEEVGFKSSATIITAQDFSQTLIQSFKNDEINMSVIKPVKELAHGLVDLVLELTKGGAGININQSVFNGQKNVAAKLFSPSVIDKSNYHLIMSE</sequence>
<evidence type="ECO:0000256" key="1">
    <source>
        <dbReference type="ARBA" id="ARBA00004196"/>
    </source>
</evidence>
<proteinExistence type="inferred from homology"/>
<dbReference type="PANTHER" id="PTHR30036">
    <property type="entry name" value="D-XYLOSE-BINDING PERIPLASMIC PROTEIN"/>
    <property type="match status" value="1"/>
</dbReference>
<keyword evidence="6" id="KW-1185">Reference proteome</keyword>
<dbReference type="InterPro" id="IPR028082">
    <property type="entry name" value="Peripla_BP_I"/>
</dbReference>
<name>A0AAE3SLN3_9BACT</name>
<dbReference type="Pfam" id="PF13407">
    <property type="entry name" value="Peripla_BP_4"/>
    <property type="match status" value="1"/>
</dbReference>
<dbReference type="AlphaFoldDB" id="A0AAE3SLN3"/>
<dbReference type="GO" id="GO:0030246">
    <property type="term" value="F:carbohydrate binding"/>
    <property type="evidence" value="ECO:0007669"/>
    <property type="project" value="TreeGrafter"/>
</dbReference>
<dbReference type="Gene3D" id="3.40.50.2300">
    <property type="match status" value="2"/>
</dbReference>
<dbReference type="SUPFAM" id="SSF53822">
    <property type="entry name" value="Periplasmic binding protein-like I"/>
    <property type="match status" value="1"/>
</dbReference>
<evidence type="ECO:0000256" key="2">
    <source>
        <dbReference type="ARBA" id="ARBA00007639"/>
    </source>
</evidence>
<dbReference type="GO" id="GO:0030288">
    <property type="term" value="C:outer membrane-bounded periplasmic space"/>
    <property type="evidence" value="ECO:0007669"/>
    <property type="project" value="TreeGrafter"/>
</dbReference>
<evidence type="ECO:0000313" key="6">
    <source>
        <dbReference type="Proteomes" id="UP001207408"/>
    </source>
</evidence>
<comment type="caution">
    <text evidence="5">The sequence shown here is derived from an EMBL/GenBank/DDBJ whole genome shotgun (WGS) entry which is preliminary data.</text>
</comment>